<reference evidence="1 2" key="1">
    <citation type="journal article" date="2021" name="Nat. Commun.">
        <title>Genetic determinants of endophytism in the Arabidopsis root mycobiome.</title>
        <authorList>
            <person name="Mesny F."/>
            <person name="Miyauchi S."/>
            <person name="Thiergart T."/>
            <person name="Pickel B."/>
            <person name="Atanasova L."/>
            <person name="Karlsson M."/>
            <person name="Huettel B."/>
            <person name="Barry K.W."/>
            <person name="Haridas S."/>
            <person name="Chen C."/>
            <person name="Bauer D."/>
            <person name="Andreopoulos W."/>
            <person name="Pangilinan J."/>
            <person name="LaButti K."/>
            <person name="Riley R."/>
            <person name="Lipzen A."/>
            <person name="Clum A."/>
            <person name="Drula E."/>
            <person name="Henrissat B."/>
            <person name="Kohler A."/>
            <person name="Grigoriev I.V."/>
            <person name="Martin F.M."/>
            <person name="Hacquard S."/>
        </authorList>
    </citation>
    <scope>NUCLEOTIDE SEQUENCE [LARGE SCALE GENOMIC DNA]</scope>
    <source>
        <strain evidence="1 2">MPI-CAGE-CH-0241</strain>
    </source>
</reference>
<name>A0A9P8W6N1_9HYPO</name>
<protein>
    <submittedName>
        <fullName evidence="1">Uncharacterized protein</fullName>
    </submittedName>
</protein>
<sequence length="126" mass="13906">MGSKPLIFAPIVLLQLSYPDTFLCRFTKPPRTKHRDTCVTVNTDNHQNPAIASATADGARETRAVTGWNHLCLGRFGLGSSPDNFTNTSSRSALVLVHDQKRDDLWLQSRLVQLARCVSDLSPAQT</sequence>
<accession>A0A9P8W6N1</accession>
<proteinExistence type="predicted"/>
<organism evidence="1 2">
    <name type="scientific">Thelonectria olida</name>
    <dbReference type="NCBI Taxonomy" id="1576542"/>
    <lineage>
        <taxon>Eukaryota</taxon>
        <taxon>Fungi</taxon>
        <taxon>Dikarya</taxon>
        <taxon>Ascomycota</taxon>
        <taxon>Pezizomycotina</taxon>
        <taxon>Sordariomycetes</taxon>
        <taxon>Hypocreomycetidae</taxon>
        <taxon>Hypocreales</taxon>
        <taxon>Nectriaceae</taxon>
        <taxon>Thelonectria</taxon>
    </lineage>
</organism>
<evidence type="ECO:0000313" key="1">
    <source>
        <dbReference type="EMBL" id="KAH6891092.1"/>
    </source>
</evidence>
<dbReference type="EMBL" id="JAGPYM010000008">
    <property type="protein sequence ID" value="KAH6891092.1"/>
    <property type="molecule type" value="Genomic_DNA"/>
</dbReference>
<gene>
    <name evidence="1" type="ORF">B0T10DRAFT_302151</name>
</gene>
<dbReference type="Proteomes" id="UP000777438">
    <property type="component" value="Unassembled WGS sequence"/>
</dbReference>
<dbReference type="AlphaFoldDB" id="A0A9P8W6N1"/>
<evidence type="ECO:0000313" key="2">
    <source>
        <dbReference type="Proteomes" id="UP000777438"/>
    </source>
</evidence>
<comment type="caution">
    <text evidence="1">The sequence shown here is derived from an EMBL/GenBank/DDBJ whole genome shotgun (WGS) entry which is preliminary data.</text>
</comment>
<keyword evidence="2" id="KW-1185">Reference proteome</keyword>